<evidence type="ECO:0000313" key="1">
    <source>
        <dbReference type="EMBL" id="MPN58819.1"/>
    </source>
</evidence>
<gene>
    <name evidence="1" type="ORF">SDC9_206534</name>
</gene>
<protein>
    <submittedName>
        <fullName evidence="1">Uncharacterized protein</fullName>
    </submittedName>
</protein>
<proteinExistence type="predicted"/>
<reference evidence="1" key="1">
    <citation type="submission" date="2019-08" db="EMBL/GenBank/DDBJ databases">
        <authorList>
            <person name="Kucharzyk K."/>
            <person name="Murdoch R.W."/>
            <person name="Higgins S."/>
            <person name="Loffler F."/>
        </authorList>
    </citation>
    <scope>NUCLEOTIDE SEQUENCE</scope>
</reference>
<organism evidence="1">
    <name type="scientific">bioreactor metagenome</name>
    <dbReference type="NCBI Taxonomy" id="1076179"/>
    <lineage>
        <taxon>unclassified sequences</taxon>
        <taxon>metagenomes</taxon>
        <taxon>ecological metagenomes</taxon>
    </lineage>
</organism>
<dbReference type="EMBL" id="VSSQ01132045">
    <property type="protein sequence ID" value="MPN58819.1"/>
    <property type="molecule type" value="Genomic_DNA"/>
</dbReference>
<name>A0A645J800_9ZZZZ</name>
<accession>A0A645J800</accession>
<sequence length="100" mass="11363">MLSVGQLFQMGIGTEQRRLKQHPFITIKLFGKGRITEVNAITASPTFHDRHLILGQGTGFIGTDHRGTSQCFHRRQGTHDRVQLHQTLYTNSQHNGRDNL</sequence>
<dbReference type="AlphaFoldDB" id="A0A645J800"/>
<comment type="caution">
    <text evidence="1">The sequence shown here is derived from an EMBL/GenBank/DDBJ whole genome shotgun (WGS) entry which is preliminary data.</text>
</comment>